<gene>
    <name evidence="2" type="ORF">EVAR_81637_1</name>
</gene>
<protein>
    <submittedName>
        <fullName evidence="2">Uncharacterized protein</fullName>
    </submittedName>
</protein>
<dbReference type="Proteomes" id="UP000299102">
    <property type="component" value="Unassembled WGS sequence"/>
</dbReference>
<accession>A0A4C1WCE9</accession>
<sequence>MELEGGHRNSVIKRRNPIEFELVFNDAKELPAQTQSSNVERLRSKLSPEIMSSKRGDKNSRRHKFEYRKRPTGARFAMFICLYLAVFSRVSEIVIQRRRCLFCGATCVATFVASHLHNTSRAVASGAESETKQKYLKHSVLKDTYHLIQSLAKQLAHGAIEGLGYSTSDPFRFELLRNAVTSNSSAPVAACRHKTLFRRQKAVCQNTSLASDTYTPELRIEGINGFTSLSPASAGRPLAKIKVRYKRGVPRTLPVETLKKDRTSDEGESGPPEPSFAERKALAEATPCLYSVKVRYVTVRAGDYRAASELAIK</sequence>
<evidence type="ECO:0000313" key="3">
    <source>
        <dbReference type="Proteomes" id="UP000299102"/>
    </source>
</evidence>
<feature type="region of interest" description="Disordered" evidence="1">
    <location>
        <begin position="254"/>
        <end position="277"/>
    </location>
</feature>
<organism evidence="2 3">
    <name type="scientific">Eumeta variegata</name>
    <name type="common">Bagworm moth</name>
    <name type="synonym">Eumeta japonica</name>
    <dbReference type="NCBI Taxonomy" id="151549"/>
    <lineage>
        <taxon>Eukaryota</taxon>
        <taxon>Metazoa</taxon>
        <taxon>Ecdysozoa</taxon>
        <taxon>Arthropoda</taxon>
        <taxon>Hexapoda</taxon>
        <taxon>Insecta</taxon>
        <taxon>Pterygota</taxon>
        <taxon>Neoptera</taxon>
        <taxon>Endopterygota</taxon>
        <taxon>Lepidoptera</taxon>
        <taxon>Glossata</taxon>
        <taxon>Ditrysia</taxon>
        <taxon>Tineoidea</taxon>
        <taxon>Psychidae</taxon>
        <taxon>Oiketicinae</taxon>
        <taxon>Eumeta</taxon>
    </lineage>
</organism>
<name>A0A4C1WCE9_EUMVA</name>
<evidence type="ECO:0000256" key="1">
    <source>
        <dbReference type="SAM" id="MobiDB-lite"/>
    </source>
</evidence>
<reference evidence="2 3" key="1">
    <citation type="journal article" date="2019" name="Commun. Biol.">
        <title>The bagworm genome reveals a unique fibroin gene that provides high tensile strength.</title>
        <authorList>
            <person name="Kono N."/>
            <person name="Nakamura H."/>
            <person name="Ohtoshi R."/>
            <person name="Tomita M."/>
            <person name="Numata K."/>
            <person name="Arakawa K."/>
        </authorList>
    </citation>
    <scope>NUCLEOTIDE SEQUENCE [LARGE SCALE GENOMIC DNA]</scope>
</reference>
<dbReference type="AlphaFoldDB" id="A0A4C1WCE9"/>
<dbReference type="EMBL" id="BGZK01000536">
    <property type="protein sequence ID" value="GBP49076.1"/>
    <property type="molecule type" value="Genomic_DNA"/>
</dbReference>
<proteinExistence type="predicted"/>
<keyword evidence="3" id="KW-1185">Reference proteome</keyword>
<comment type="caution">
    <text evidence="2">The sequence shown here is derived from an EMBL/GenBank/DDBJ whole genome shotgun (WGS) entry which is preliminary data.</text>
</comment>
<evidence type="ECO:0000313" key="2">
    <source>
        <dbReference type="EMBL" id="GBP49076.1"/>
    </source>
</evidence>